<evidence type="ECO:0000313" key="1">
    <source>
        <dbReference type="EMBL" id="SIS87677.1"/>
    </source>
</evidence>
<dbReference type="RefSeq" id="WP_054340408.1">
    <property type="nucleotide sequence ID" value="NZ_FTOE01000006.1"/>
</dbReference>
<gene>
    <name evidence="1" type="ORF">SAMN05421760_106222</name>
</gene>
<proteinExistence type="predicted"/>
<reference evidence="2" key="1">
    <citation type="submission" date="2017-01" db="EMBL/GenBank/DDBJ databases">
        <authorList>
            <person name="Varghese N."/>
            <person name="Submissions S."/>
        </authorList>
    </citation>
    <scope>NUCLEOTIDE SEQUENCE [LARGE SCALE GENOMIC DNA]</scope>
    <source>
        <strain evidence="2">DSM 22306</strain>
    </source>
</reference>
<accession>A0A1N7MNJ9</accession>
<dbReference type="AlphaFoldDB" id="A0A1N7MNJ9"/>
<dbReference type="Proteomes" id="UP000185999">
    <property type="component" value="Unassembled WGS sequence"/>
</dbReference>
<evidence type="ECO:0000313" key="2">
    <source>
        <dbReference type="Proteomes" id="UP000185999"/>
    </source>
</evidence>
<protein>
    <submittedName>
        <fullName evidence="1">Uncharacterized protein</fullName>
    </submittedName>
</protein>
<sequence>MIELEPIGWRVRYNADGHTFSASCEVINCLNETVEVHMGMSLTPGAFMRFRVELRKEFAAMGYRVARYMHNGRVIEEQIV</sequence>
<name>A0A1N7MNJ9_9GAMM</name>
<keyword evidence="2" id="KW-1185">Reference proteome</keyword>
<dbReference type="EMBL" id="FTOE01000006">
    <property type="protein sequence ID" value="SIS87677.1"/>
    <property type="molecule type" value="Genomic_DNA"/>
</dbReference>
<dbReference type="STRING" id="619304.SAMN05421760_106222"/>
<organism evidence="1 2">
    <name type="scientific">Neptunomonas antarctica</name>
    <dbReference type="NCBI Taxonomy" id="619304"/>
    <lineage>
        <taxon>Bacteria</taxon>
        <taxon>Pseudomonadati</taxon>
        <taxon>Pseudomonadota</taxon>
        <taxon>Gammaproteobacteria</taxon>
        <taxon>Oceanospirillales</taxon>
        <taxon>Oceanospirillaceae</taxon>
        <taxon>Neptunomonas</taxon>
    </lineage>
</organism>